<keyword evidence="5" id="KW-1185">Reference proteome</keyword>
<accession>A0A8H4FE80</accession>
<dbReference type="Pfam" id="PF20220">
    <property type="entry name" value="ABC_toxin_N"/>
    <property type="match status" value="1"/>
</dbReference>
<name>A0A8H4FE80_COLGL</name>
<proteinExistence type="predicted"/>
<reference evidence="4" key="1">
    <citation type="journal article" date="2020" name="Phytopathology">
        <title>Genome sequence and comparative analysis of Colletotrichum gloeosporioides isolated from Liriodendron leaves.</title>
        <authorList>
            <person name="Fu F.F."/>
            <person name="Hao Z."/>
            <person name="Wang P."/>
            <person name="Lu Y."/>
            <person name="Xue L.J."/>
            <person name="Wei G."/>
            <person name="Tian Y."/>
            <person name="Baishi H."/>
            <person name="Xu H."/>
            <person name="Shi J."/>
            <person name="Cheng T."/>
            <person name="Wang G."/>
            <person name="Yi Y."/>
            <person name="Chen J."/>
        </authorList>
    </citation>
    <scope>NUCLEOTIDE SEQUENCE</scope>
    <source>
        <strain evidence="4">Lc1</strain>
    </source>
</reference>
<comment type="caution">
    <text evidence="4">The sequence shown here is derived from an EMBL/GenBank/DDBJ whole genome shotgun (WGS) entry which is preliminary data.</text>
</comment>
<feature type="domain" description="ABC toxin N-terminal" evidence="3">
    <location>
        <begin position="6"/>
        <end position="41"/>
    </location>
</feature>
<dbReference type="InterPro" id="IPR046839">
    <property type="entry name" value="ABC_toxin_N"/>
</dbReference>
<gene>
    <name evidence="4" type="ORF">GCG54_00015292</name>
</gene>
<reference evidence="4" key="2">
    <citation type="submission" date="2020-03" db="EMBL/GenBank/DDBJ databases">
        <authorList>
            <person name="Fu F.-F."/>
            <person name="Chen J."/>
        </authorList>
    </citation>
    <scope>NUCLEOTIDE SEQUENCE</scope>
    <source>
        <strain evidence="4">Lc1</strain>
    </source>
</reference>
<protein>
    <submittedName>
        <fullName evidence="4">Uncharacterized protein</fullName>
    </submittedName>
</protein>
<evidence type="ECO:0000259" key="2">
    <source>
        <dbReference type="Pfam" id="PF18276"/>
    </source>
</evidence>
<dbReference type="AlphaFoldDB" id="A0A8H4FE80"/>
<dbReference type="Proteomes" id="UP000613401">
    <property type="component" value="Unassembled WGS sequence"/>
</dbReference>
<sequence length="1168" mass="129798">MRSLGIVDEGGLFEQFLIDVEMGSGLEITRIKQAISTMQKYTFWAANRSTFLYPETGGGKDNTAEPSDETARAVIRSYIKGADEIGNMRIKSFHWEMPPASPDDTPERRLLREKMAEGIFHFIARMRSCWPSESRRPWTDPASSAATITTTTEKKSTTFNVGKSNAKIFLDIKMGWSELVDDVWSSPKESQATLTVGDGTSRVPDFDWTRLVASTDGPTLSFRDYATMVAVSPFGSGKKLASIEFGMVTASSSDAVSQKTMAGYASDPAGTNPGAPNTWPTLSAPTLGSNIKTEFVIWTLYSSSNMPNSKHLGLVADVEVSKGLWPEPWFTLPEADTTAPSQDATAREAEEAADAGSTMPLFNIRGEDFREALSADTVAGGAFAVMDGATIEEGLPQLSNGKSSTRTQNWKTGFHVVALLVEWFMSLQQYDLALRDRPGDFPPFRHPATLKHGTIDAILDSLGPTTGSDRTMAPNVLDWRKFPFEPHTIARDRPLAYMKRFLIKYIQALVAVGDVFFRQNSLEMLLMAIQRHTGASHIFGPAPQTVPDVKSGKQQFNSYNEVASSIDDFCHASVQLQIASPYYVPMSHRGNNNSSSSNGSDGSGNQLNSGFFPPTPYFGVQANPEFGKLRSLIDDRLFKIRHSLDINGSIRRLSLWGPPLDVGGLVNAAAGVGSFGNLLQQSDSLLLLVSGLGQDARLQRIMTEMKVSHKIEAERGLEQLGMARRAAAHRLKYYSNLSGEDAKLPKEDEDFFEIGQNIVKPTDSDLRLTANELLELRSADTASMLNDLACDLDMMASILSIIPMPSINMEPMDISAGLLRGKAQRSRDNAQRANMIEQWTRQLQDRRLHLNLTGLEVKNIDKQMEVQRERIKTIEVDMRAQQKVVEAASETQQFLHFKFTNKELYGWLGPSSRFIYCQTTSSPSMISSTGYCNESRGGLQAGKPLWLALKQMELSYMNTLRHDFEMTKNISLRHLNAEFMLSLREVWKTTFSFSEILFNLDCPGQYFRHIQSVAFSLYGVAGPYPNISCNASLINHRYHYDPGCTGGYGERFSSNKPDRQTAGLISGFELPETYTQFDYKTISDVSIHLRYMAKNGRDELRSAVEQSLDTSIKDAAKNTQTALFDMRNDAPDAWHMLLSSQSERAVAQMRGLKSRLPYLARSQDLKVT</sequence>
<feature type="domain" description="Tc toxin complex TcA C-terminal TcB-binding" evidence="2">
    <location>
        <begin position="917"/>
        <end position="1046"/>
    </location>
</feature>
<dbReference type="Pfam" id="PF18276">
    <property type="entry name" value="TcA_TcB_BD"/>
    <property type="match status" value="1"/>
</dbReference>
<dbReference type="RefSeq" id="XP_045258272.1">
    <property type="nucleotide sequence ID" value="XM_045415099.1"/>
</dbReference>
<evidence type="ECO:0000259" key="3">
    <source>
        <dbReference type="Pfam" id="PF20220"/>
    </source>
</evidence>
<organism evidence="4 5">
    <name type="scientific">Colletotrichum gloeosporioides</name>
    <name type="common">Anthracnose fungus</name>
    <name type="synonym">Glomerella cingulata</name>
    <dbReference type="NCBI Taxonomy" id="474922"/>
    <lineage>
        <taxon>Eukaryota</taxon>
        <taxon>Fungi</taxon>
        <taxon>Dikarya</taxon>
        <taxon>Ascomycota</taxon>
        <taxon>Pezizomycotina</taxon>
        <taxon>Sordariomycetes</taxon>
        <taxon>Hypocreomycetidae</taxon>
        <taxon>Glomerellales</taxon>
        <taxon>Glomerellaceae</taxon>
        <taxon>Colletotrichum</taxon>
        <taxon>Colletotrichum gloeosporioides species complex</taxon>
    </lineage>
</organism>
<feature type="region of interest" description="Disordered" evidence="1">
    <location>
        <begin position="333"/>
        <end position="357"/>
    </location>
</feature>
<evidence type="ECO:0000313" key="4">
    <source>
        <dbReference type="EMBL" id="KAF3799112.1"/>
    </source>
</evidence>
<evidence type="ECO:0000313" key="5">
    <source>
        <dbReference type="Proteomes" id="UP000613401"/>
    </source>
</evidence>
<evidence type="ECO:0000256" key="1">
    <source>
        <dbReference type="SAM" id="MobiDB-lite"/>
    </source>
</evidence>
<dbReference type="InterPro" id="IPR040840">
    <property type="entry name" value="TcA_TcB_BD"/>
</dbReference>
<dbReference type="GeneID" id="69022397"/>
<dbReference type="EMBL" id="WVTB01000086">
    <property type="protein sequence ID" value="KAF3799112.1"/>
    <property type="molecule type" value="Genomic_DNA"/>
</dbReference>